<gene>
    <name evidence="2" type="ORF">ONB1V03_LOCUS13923</name>
</gene>
<keyword evidence="1" id="KW-1133">Transmembrane helix</keyword>
<accession>A0A7R9MCL5</accession>
<name>A0A7R9MCL5_9ACAR</name>
<protein>
    <submittedName>
        <fullName evidence="2">Uncharacterized protein</fullName>
    </submittedName>
</protein>
<reference evidence="2" key="1">
    <citation type="submission" date="2020-11" db="EMBL/GenBank/DDBJ databases">
        <authorList>
            <person name="Tran Van P."/>
        </authorList>
    </citation>
    <scope>NUCLEOTIDE SEQUENCE</scope>
</reference>
<dbReference type="Proteomes" id="UP000728032">
    <property type="component" value="Unassembled WGS sequence"/>
</dbReference>
<dbReference type="EMBL" id="CAJPVJ010012730">
    <property type="protein sequence ID" value="CAG2174479.1"/>
    <property type="molecule type" value="Genomic_DNA"/>
</dbReference>
<feature type="transmembrane region" description="Helical" evidence="1">
    <location>
        <begin position="111"/>
        <end position="131"/>
    </location>
</feature>
<evidence type="ECO:0000256" key="1">
    <source>
        <dbReference type="SAM" id="Phobius"/>
    </source>
</evidence>
<evidence type="ECO:0000313" key="2">
    <source>
        <dbReference type="EMBL" id="CAD7657293.1"/>
    </source>
</evidence>
<organism evidence="2">
    <name type="scientific">Oppiella nova</name>
    <dbReference type="NCBI Taxonomy" id="334625"/>
    <lineage>
        <taxon>Eukaryota</taxon>
        <taxon>Metazoa</taxon>
        <taxon>Ecdysozoa</taxon>
        <taxon>Arthropoda</taxon>
        <taxon>Chelicerata</taxon>
        <taxon>Arachnida</taxon>
        <taxon>Acari</taxon>
        <taxon>Acariformes</taxon>
        <taxon>Sarcoptiformes</taxon>
        <taxon>Oribatida</taxon>
        <taxon>Brachypylina</taxon>
        <taxon>Oppioidea</taxon>
        <taxon>Oppiidae</taxon>
        <taxon>Oppiella</taxon>
    </lineage>
</organism>
<keyword evidence="1" id="KW-0472">Membrane</keyword>
<dbReference type="AlphaFoldDB" id="A0A7R9MCL5"/>
<dbReference type="OrthoDB" id="6520513at2759"/>
<keyword evidence="1" id="KW-0812">Transmembrane</keyword>
<evidence type="ECO:0000313" key="3">
    <source>
        <dbReference type="Proteomes" id="UP000728032"/>
    </source>
</evidence>
<keyword evidence="3" id="KW-1185">Reference proteome</keyword>
<dbReference type="EMBL" id="OC927555">
    <property type="protein sequence ID" value="CAD7657293.1"/>
    <property type="molecule type" value="Genomic_DNA"/>
</dbReference>
<proteinExistence type="predicted"/>
<sequence>MNAQNLYYPQLCSYERTYSQKLKYDIYFHNKTTPVEAIIHKVFINESRCNGDLELVSVGYIEKSVNSLSGLSFLEVLEGHNEYPEACCSVDGITQQIGPKLMILAKIDPQVVMRSVIVLSVLVLLIVGAVYGQENFHRFCGGNEDCKHTDKNKPEECCFPGKLNGYNECQKNPDPARAKCAQTVPVHHFK</sequence>